<feature type="transmembrane region" description="Helical" evidence="4">
    <location>
        <begin position="185"/>
        <end position="210"/>
    </location>
</feature>
<feature type="region of interest" description="Disordered" evidence="3">
    <location>
        <begin position="1047"/>
        <end position="1077"/>
    </location>
</feature>
<dbReference type="CDD" id="cd17546">
    <property type="entry name" value="REC_hyHK_CKI1_RcsC-like"/>
    <property type="match status" value="1"/>
</dbReference>
<feature type="compositionally biased region" description="Acidic residues" evidence="3">
    <location>
        <begin position="39"/>
        <end position="48"/>
    </location>
</feature>
<feature type="domain" description="Response regulatory" evidence="6">
    <location>
        <begin position="1132"/>
        <end position="1256"/>
    </location>
</feature>
<feature type="region of interest" description="Disordered" evidence="3">
    <location>
        <begin position="35"/>
        <end position="82"/>
    </location>
</feature>
<dbReference type="InterPro" id="IPR011006">
    <property type="entry name" value="CheY-like_superfamily"/>
</dbReference>
<dbReference type="InterPro" id="IPR036890">
    <property type="entry name" value="HATPase_C_sf"/>
</dbReference>
<gene>
    <name evidence="7" type="ORF">CSSPTR1EN2_LOCUS15010</name>
</gene>
<dbReference type="CDD" id="cd16922">
    <property type="entry name" value="HATPase_EvgS-ArcB-TorS-like"/>
    <property type="match status" value="1"/>
</dbReference>
<dbReference type="Pfam" id="PF00072">
    <property type="entry name" value="Response_reg"/>
    <property type="match status" value="1"/>
</dbReference>
<organism evidence="7 8">
    <name type="scientific">Sphagnum troendelagicum</name>
    <dbReference type="NCBI Taxonomy" id="128251"/>
    <lineage>
        <taxon>Eukaryota</taxon>
        <taxon>Viridiplantae</taxon>
        <taxon>Streptophyta</taxon>
        <taxon>Embryophyta</taxon>
        <taxon>Bryophyta</taxon>
        <taxon>Sphagnophytina</taxon>
        <taxon>Sphagnopsida</taxon>
        <taxon>Sphagnales</taxon>
        <taxon>Sphagnaceae</taxon>
        <taxon>Sphagnum</taxon>
    </lineage>
</organism>
<keyword evidence="8" id="KW-1185">Reference proteome</keyword>
<proteinExistence type="predicted"/>
<dbReference type="Proteomes" id="UP001497512">
    <property type="component" value="Chromosome 3"/>
</dbReference>
<keyword evidence="1 2" id="KW-0597">Phosphoprotein</keyword>
<feature type="compositionally biased region" description="Basic and acidic residues" evidence="3">
    <location>
        <begin position="62"/>
        <end position="74"/>
    </location>
</feature>
<dbReference type="Pfam" id="PF00512">
    <property type="entry name" value="HisKA"/>
    <property type="match status" value="1"/>
</dbReference>
<feature type="transmembrane region" description="Helical" evidence="4">
    <location>
        <begin position="97"/>
        <end position="117"/>
    </location>
</feature>
<evidence type="ECO:0000259" key="5">
    <source>
        <dbReference type="PROSITE" id="PS50109"/>
    </source>
</evidence>
<dbReference type="SMART" id="SM00387">
    <property type="entry name" value="HATPase_c"/>
    <property type="match status" value="1"/>
</dbReference>
<dbReference type="Gene3D" id="3.30.565.10">
    <property type="entry name" value="Histidine kinase-like ATPase, C-terminal domain"/>
    <property type="match status" value="1"/>
</dbReference>
<dbReference type="SUPFAM" id="SSF52172">
    <property type="entry name" value="CheY-like"/>
    <property type="match status" value="1"/>
</dbReference>
<dbReference type="SMART" id="SM00388">
    <property type="entry name" value="HisKA"/>
    <property type="match status" value="1"/>
</dbReference>
<dbReference type="Pfam" id="PF02518">
    <property type="entry name" value="HATPase_c"/>
    <property type="match status" value="1"/>
</dbReference>
<feature type="compositionally biased region" description="Polar residues" evidence="3">
    <location>
        <begin position="1047"/>
        <end position="1057"/>
    </location>
</feature>
<evidence type="ECO:0000256" key="4">
    <source>
        <dbReference type="SAM" id="Phobius"/>
    </source>
</evidence>
<evidence type="ECO:0000313" key="8">
    <source>
        <dbReference type="Proteomes" id="UP001497512"/>
    </source>
</evidence>
<dbReference type="SMART" id="SM00448">
    <property type="entry name" value="REC"/>
    <property type="match status" value="1"/>
</dbReference>
<dbReference type="SUPFAM" id="SSF55874">
    <property type="entry name" value="ATPase domain of HSP90 chaperone/DNA topoisomerase II/histidine kinase"/>
    <property type="match status" value="1"/>
</dbReference>
<dbReference type="InterPro" id="IPR004358">
    <property type="entry name" value="Sig_transdc_His_kin-like_C"/>
</dbReference>
<accession>A0ABP0UEV3</accession>
<feature type="modified residue" description="4-aspartylphosphate" evidence="2">
    <location>
        <position position="1187"/>
    </location>
</feature>
<dbReference type="PROSITE" id="PS50110">
    <property type="entry name" value="RESPONSE_REGULATORY"/>
    <property type="match status" value="1"/>
</dbReference>
<dbReference type="EMBL" id="OZ019895">
    <property type="protein sequence ID" value="CAK9219941.1"/>
    <property type="molecule type" value="Genomic_DNA"/>
</dbReference>
<dbReference type="Gene3D" id="3.40.50.2300">
    <property type="match status" value="1"/>
</dbReference>
<evidence type="ECO:0000256" key="3">
    <source>
        <dbReference type="SAM" id="MobiDB-lite"/>
    </source>
</evidence>
<keyword evidence="4" id="KW-1133">Transmembrane helix</keyword>
<evidence type="ECO:0000256" key="2">
    <source>
        <dbReference type="PROSITE-ProRule" id="PRU00169"/>
    </source>
</evidence>
<evidence type="ECO:0000256" key="1">
    <source>
        <dbReference type="ARBA" id="ARBA00022553"/>
    </source>
</evidence>
<evidence type="ECO:0000313" key="7">
    <source>
        <dbReference type="EMBL" id="CAK9219941.1"/>
    </source>
</evidence>
<reference evidence="7" key="1">
    <citation type="submission" date="2024-02" db="EMBL/GenBank/DDBJ databases">
        <authorList>
            <consortium name="ELIXIR-Norway"/>
            <consortium name="Elixir Norway"/>
        </authorList>
    </citation>
    <scope>NUCLEOTIDE SEQUENCE</scope>
</reference>
<keyword evidence="4" id="KW-0812">Transmembrane</keyword>
<dbReference type="PROSITE" id="PS50109">
    <property type="entry name" value="HIS_KIN"/>
    <property type="match status" value="1"/>
</dbReference>
<sequence length="1264" mass="140641">MWSLCMEQSRCMIDRVMKMKKVGGVRYRSYCKAWSGSDGDGDDDDDDGEQRTAIRGGGGTFLRKEEEEEKRRSSSSDATDTVEGLPRPFRNLIVSRVVIVVTVAVLVGLLTISTWYFTHSYPKTAVANLSESLRLEILLNTAEILDEIFAMNTYGVMALANLMEKDFMGDDFSLKSFMKIRNASWSIFAALPTITSLGVAAVNGLTAVYLRGSMNASEGTLLFYSNQTITNPTYFKEVVSDTTGDSVGLPVIYEFGIPIQHMQWFQEALTVPLNNLTWTIGRSQISKSSTRIYSENLAVRDLIMRMLKRVLSSCIQVGHVVRQKWAVVFVYCIHMTLQHATTGRQAFVLWGSVFISDQQGSVLFSSEPRICQFVNKSECETTPLHQSSVLNHGKEYLQSQMDLAQLVNKEMHVADVSLNKKRYSIDSWPYSFRSVSLAVVVMIPRHSFWGPMDYHARITWISLPLLSLGVIIIGCSLIYLLVEQVQAEEKLRTEIQRQSEAKRRAEASRDAKTNFLSSMSHELRTPMACIIGLLDMLLTKNLSSEHEGSIRQIHRCATSLVALLNSALDITKVESGKLVLEKAPFDLEAELSALIDVFSVQCDNKGLSLALQLADDVPRIVVGDSARTMQVFTNLLGNSIKFTSKGRILVRGRLTNPDSNGQRRRSFGSFSLDRVTDTAPTGEIVIVFEVDDTGPGIDPALWEKVFENFVQGDASTTRIHGGTGLGLGIVRSLVQLMGGKIRIVEKSGPGSLFQFTLCFDSPSQYETVPFQLSPLFHGAEVILGIPDGDCRAGAVHWLENEGLTVHQVETWEHILLHLRAINCSSKHHKRDAVEVCAGTVKQCSSDSIQQLALGLEFSQNPPSPKRPSMYDFWKSWTNIGTRLLHDSPRQLMIIDTSLLPRVVTQDKLQDFLQESGFLTGAHKHCLDAHGLEKLDLNEWQTIRQRDLLVIWIVASNTPEPVKAALDSVCNSILVRKPLHAARFKELFQQIAQEEGDPIPITKLEKSPIALSSNVIHYVRQQEWGDPYDCKTELPYAPSTNHVQQCYGQQHPSATATATDPAEKDSWQTPSEPKLASAVDSTPDLACISLEEEQSSQSSRTVCKTVTRNCRSRRKLSVSKGVDSLSRPLDKLDILVAEDNPLLRKLAVAMLRRLGATTHEASNGKEALEAVMIRVQGGERSFHCILMDCQMPVMDGYEACMALRAFENEGIQRTCIIALTANAMASDEQKCLNAGMDAFLTKPINEEYMVQIILRTVCSDTQSVS</sequence>
<dbReference type="PANTHER" id="PTHR45339:SF5">
    <property type="entry name" value="HISTIDINE KINASE"/>
    <property type="match status" value="1"/>
</dbReference>
<evidence type="ECO:0000259" key="6">
    <source>
        <dbReference type="PROSITE" id="PS50110"/>
    </source>
</evidence>
<dbReference type="CDD" id="cd00082">
    <property type="entry name" value="HisKA"/>
    <property type="match status" value="1"/>
</dbReference>
<dbReference type="SUPFAM" id="SSF47384">
    <property type="entry name" value="Homodimeric domain of signal transducing histidine kinase"/>
    <property type="match status" value="1"/>
</dbReference>
<evidence type="ECO:0008006" key="9">
    <source>
        <dbReference type="Google" id="ProtNLM"/>
    </source>
</evidence>
<keyword evidence="4" id="KW-0472">Membrane</keyword>
<dbReference type="InterPro" id="IPR036097">
    <property type="entry name" value="HisK_dim/P_sf"/>
</dbReference>
<feature type="domain" description="Histidine kinase" evidence="5">
    <location>
        <begin position="518"/>
        <end position="761"/>
    </location>
</feature>
<dbReference type="InterPro" id="IPR005467">
    <property type="entry name" value="His_kinase_dom"/>
</dbReference>
<dbReference type="PRINTS" id="PR00344">
    <property type="entry name" value="BCTRLSENSOR"/>
</dbReference>
<dbReference type="PANTHER" id="PTHR45339">
    <property type="entry name" value="HYBRID SIGNAL TRANSDUCTION HISTIDINE KINASE J"/>
    <property type="match status" value="1"/>
</dbReference>
<dbReference type="InterPro" id="IPR001789">
    <property type="entry name" value="Sig_transdc_resp-reg_receiver"/>
</dbReference>
<dbReference type="Gene3D" id="1.10.287.130">
    <property type="match status" value="1"/>
</dbReference>
<feature type="transmembrane region" description="Helical" evidence="4">
    <location>
        <begin position="460"/>
        <end position="482"/>
    </location>
</feature>
<dbReference type="InterPro" id="IPR003661">
    <property type="entry name" value="HisK_dim/P_dom"/>
</dbReference>
<protein>
    <recommendedName>
        <fullName evidence="9">Histidine kinase</fullName>
    </recommendedName>
</protein>
<dbReference type="InterPro" id="IPR003594">
    <property type="entry name" value="HATPase_dom"/>
</dbReference>
<name>A0ABP0UEV3_9BRYO</name>